<accession>A0A563DYQ2</accession>
<dbReference type="EMBL" id="VCQV01000020">
    <property type="protein sequence ID" value="TWP35259.1"/>
    <property type="molecule type" value="Genomic_DNA"/>
</dbReference>
<evidence type="ECO:0000256" key="1">
    <source>
        <dbReference type="ARBA" id="ARBA00023015"/>
    </source>
</evidence>
<evidence type="ECO:0000259" key="3">
    <source>
        <dbReference type="Pfam" id="PF13490"/>
    </source>
</evidence>
<keyword evidence="5" id="KW-1185">Reference proteome</keyword>
<dbReference type="InterPro" id="IPR024020">
    <property type="entry name" value="Anit_sigma_mycothiol_RsrA"/>
</dbReference>
<evidence type="ECO:0000256" key="2">
    <source>
        <dbReference type="ARBA" id="ARBA00023163"/>
    </source>
</evidence>
<name>A0A563DYQ2_9MICO</name>
<keyword evidence="1" id="KW-0805">Transcription regulation</keyword>
<reference evidence="4 5" key="1">
    <citation type="submission" date="2019-05" db="EMBL/GenBank/DDBJ databases">
        <authorList>
            <person name="Lee S.D."/>
        </authorList>
    </citation>
    <scope>NUCLEOTIDE SEQUENCE [LARGE SCALE GENOMIC DNA]</scope>
    <source>
        <strain evidence="4 5">C5-26</strain>
    </source>
</reference>
<dbReference type="OrthoDB" id="3267840at2"/>
<comment type="caution">
    <text evidence="4">The sequence shown here is derived from an EMBL/GenBank/DDBJ whole genome shotgun (WGS) entry which is preliminary data.</text>
</comment>
<evidence type="ECO:0000313" key="4">
    <source>
        <dbReference type="EMBL" id="TWP35259.1"/>
    </source>
</evidence>
<protein>
    <submittedName>
        <fullName evidence="4">Mycothiol system anti-sigma-R factor</fullName>
    </submittedName>
</protein>
<feature type="domain" description="Putative zinc-finger" evidence="3">
    <location>
        <begin position="9"/>
        <end position="42"/>
    </location>
</feature>
<dbReference type="Gene3D" id="1.10.10.1320">
    <property type="entry name" value="Anti-sigma factor, zinc-finger domain"/>
    <property type="match status" value="1"/>
</dbReference>
<dbReference type="RefSeq" id="WP_146317525.1">
    <property type="nucleotide sequence ID" value="NZ_VCQV01000020.1"/>
</dbReference>
<organism evidence="4 5">
    <name type="scientific">Leekyejoonella antrihumi</name>
    <dbReference type="NCBI Taxonomy" id="1660198"/>
    <lineage>
        <taxon>Bacteria</taxon>
        <taxon>Bacillati</taxon>
        <taxon>Actinomycetota</taxon>
        <taxon>Actinomycetes</taxon>
        <taxon>Micrococcales</taxon>
        <taxon>Dermacoccaceae</taxon>
        <taxon>Leekyejoonella</taxon>
    </lineage>
</organism>
<dbReference type="InterPro" id="IPR027383">
    <property type="entry name" value="Znf_put"/>
</dbReference>
<dbReference type="Pfam" id="PF13490">
    <property type="entry name" value="zf-HC2"/>
    <property type="match status" value="1"/>
</dbReference>
<dbReference type="NCBIfam" id="TIGR03988">
    <property type="entry name" value="antisig_RsrA"/>
    <property type="match status" value="1"/>
</dbReference>
<reference evidence="4 5" key="2">
    <citation type="submission" date="2019-08" db="EMBL/GenBank/DDBJ databases">
        <title>Jejuicoccus antrihumi gen. nov., sp. nov., a new member of the family Dermacoccaceae isolated from a cave.</title>
        <authorList>
            <person name="Schumann P."/>
            <person name="Kim I.S."/>
        </authorList>
    </citation>
    <scope>NUCLEOTIDE SEQUENCE [LARGE SCALE GENOMIC DNA]</scope>
    <source>
        <strain evidence="4 5">C5-26</strain>
    </source>
</reference>
<proteinExistence type="predicted"/>
<keyword evidence="2" id="KW-0804">Transcription</keyword>
<dbReference type="AlphaFoldDB" id="A0A563DYQ2"/>
<dbReference type="Proteomes" id="UP000320244">
    <property type="component" value="Unassembled WGS sequence"/>
</dbReference>
<dbReference type="InterPro" id="IPR041916">
    <property type="entry name" value="Anti_sigma_zinc_sf"/>
</dbReference>
<evidence type="ECO:0000313" key="5">
    <source>
        <dbReference type="Proteomes" id="UP000320244"/>
    </source>
</evidence>
<sequence>MTNAEHSGCDDYVAHLYEYIDGELSAQECAALKAHLQDCPPCLDEYERDALLKTLIRRSCACEQAPAMLRTQILTQITTVTVTRVEFGEG</sequence>
<gene>
    <name evidence="4" type="primary">rsrA</name>
    <name evidence="4" type="ORF">FGL98_14125</name>
</gene>